<proteinExistence type="predicted"/>
<evidence type="ECO:0000313" key="2">
    <source>
        <dbReference type="Proteomes" id="UP000321464"/>
    </source>
</evidence>
<accession>A0A512AQP0</accession>
<reference evidence="1 2" key="1">
    <citation type="submission" date="2019-07" db="EMBL/GenBank/DDBJ databases">
        <title>Whole genome shotgun sequence of Novosphingobium sediminis NBRC 106119.</title>
        <authorList>
            <person name="Hosoyama A."/>
            <person name="Uohara A."/>
            <person name="Ohji S."/>
            <person name="Ichikawa N."/>
        </authorList>
    </citation>
    <scope>NUCLEOTIDE SEQUENCE [LARGE SCALE GENOMIC DNA]</scope>
    <source>
        <strain evidence="1 2">NBRC 106119</strain>
    </source>
</reference>
<organism evidence="1 2">
    <name type="scientific">Novosphingobium sediminis</name>
    <dbReference type="NCBI Taxonomy" id="707214"/>
    <lineage>
        <taxon>Bacteria</taxon>
        <taxon>Pseudomonadati</taxon>
        <taxon>Pseudomonadota</taxon>
        <taxon>Alphaproteobacteria</taxon>
        <taxon>Sphingomonadales</taxon>
        <taxon>Sphingomonadaceae</taxon>
        <taxon>Novosphingobium</taxon>
    </lineage>
</organism>
<dbReference type="AlphaFoldDB" id="A0A512AQP0"/>
<dbReference type="EMBL" id="BJYR01000032">
    <property type="protein sequence ID" value="GEO02029.1"/>
    <property type="molecule type" value="Genomic_DNA"/>
</dbReference>
<gene>
    <name evidence="1" type="ORF">NSE01_38610</name>
</gene>
<comment type="caution">
    <text evidence="1">The sequence shown here is derived from an EMBL/GenBank/DDBJ whole genome shotgun (WGS) entry which is preliminary data.</text>
</comment>
<name>A0A512AQP0_9SPHN</name>
<sequence length="71" mass="7624">MANAAKGVIAKCINHPAVGSETAAAAADNPFKLLPERHKLGYLSCDLFNMARSDLICRLAIALRMIGQIEQ</sequence>
<dbReference type="Proteomes" id="UP000321464">
    <property type="component" value="Unassembled WGS sequence"/>
</dbReference>
<keyword evidence="2" id="KW-1185">Reference proteome</keyword>
<protein>
    <submittedName>
        <fullName evidence="1">Uncharacterized protein</fullName>
    </submittedName>
</protein>
<evidence type="ECO:0000313" key="1">
    <source>
        <dbReference type="EMBL" id="GEO02029.1"/>
    </source>
</evidence>